<proteinExistence type="predicted"/>
<keyword evidence="1" id="KW-1133">Transmembrane helix</keyword>
<dbReference type="Proteomes" id="UP000225740">
    <property type="component" value="Unassembled WGS sequence"/>
</dbReference>
<dbReference type="EMBL" id="NIZW01000030">
    <property type="protein sequence ID" value="PHQ32241.1"/>
    <property type="molecule type" value="Genomic_DNA"/>
</dbReference>
<gene>
    <name evidence="2" type="ORF">CEE69_26850</name>
</gene>
<name>A0A2G1VZU2_9BACT</name>
<dbReference type="AlphaFoldDB" id="A0A2G1VZU2"/>
<keyword evidence="1" id="KW-0472">Membrane</keyword>
<sequence>MSELYRYESRQRWTSMTLVLNMVVLLVLYFAASHLIAPSEEREQLFFWARIIGGLVELCLLLAAIYFWIQNGNFRMVVDSERFEISDPLSESASFSIPLNEIVAIDQTHQKQSNSNSIVSHTTSGERMRLTQTYHYNRTKLYAALAKANPDIRLPKNARRFKQV</sequence>
<evidence type="ECO:0000256" key="1">
    <source>
        <dbReference type="SAM" id="Phobius"/>
    </source>
</evidence>
<dbReference type="OrthoDB" id="288686at2"/>
<dbReference type="GeneID" id="90611506"/>
<feature type="transmembrane region" description="Helical" evidence="1">
    <location>
        <begin position="12"/>
        <end position="32"/>
    </location>
</feature>
<accession>A0A2G1VZU2</accession>
<reference evidence="2 3" key="1">
    <citation type="submission" date="2017-06" db="EMBL/GenBank/DDBJ databases">
        <title>Description of Rhodopirellula bahusiensis sp. nov.</title>
        <authorList>
            <person name="Kizina J."/>
            <person name="Harder J."/>
        </authorList>
    </citation>
    <scope>NUCLEOTIDE SEQUENCE [LARGE SCALE GENOMIC DNA]</scope>
    <source>
        <strain evidence="2 3">SWK21</strain>
    </source>
</reference>
<evidence type="ECO:0000313" key="3">
    <source>
        <dbReference type="Proteomes" id="UP000225740"/>
    </source>
</evidence>
<keyword evidence="3" id="KW-1185">Reference proteome</keyword>
<evidence type="ECO:0000313" key="2">
    <source>
        <dbReference type="EMBL" id="PHQ32241.1"/>
    </source>
</evidence>
<dbReference type="RefSeq" id="WP_099263692.1">
    <property type="nucleotide sequence ID" value="NZ_NIZW01000030.1"/>
</dbReference>
<comment type="caution">
    <text evidence="2">The sequence shown here is derived from an EMBL/GenBank/DDBJ whole genome shotgun (WGS) entry which is preliminary data.</text>
</comment>
<protein>
    <submittedName>
        <fullName evidence="2">Uncharacterized protein</fullName>
    </submittedName>
</protein>
<feature type="transmembrane region" description="Helical" evidence="1">
    <location>
        <begin position="47"/>
        <end position="69"/>
    </location>
</feature>
<keyword evidence="1" id="KW-0812">Transmembrane</keyword>
<organism evidence="2 3">
    <name type="scientific">Rhodopirellula bahusiensis</name>
    <dbReference type="NCBI Taxonomy" id="2014065"/>
    <lineage>
        <taxon>Bacteria</taxon>
        <taxon>Pseudomonadati</taxon>
        <taxon>Planctomycetota</taxon>
        <taxon>Planctomycetia</taxon>
        <taxon>Pirellulales</taxon>
        <taxon>Pirellulaceae</taxon>
        <taxon>Rhodopirellula</taxon>
    </lineage>
</organism>